<accession>A0A163R410</accession>
<evidence type="ECO:0000313" key="3">
    <source>
        <dbReference type="Proteomes" id="UP000076447"/>
    </source>
</evidence>
<dbReference type="PANTHER" id="PTHR12993:SF29">
    <property type="entry name" value="BLR3841 PROTEIN"/>
    <property type="match status" value="1"/>
</dbReference>
<dbReference type="GO" id="GO:0009312">
    <property type="term" value="P:oligosaccharide biosynthetic process"/>
    <property type="evidence" value="ECO:0007669"/>
    <property type="project" value="InterPro"/>
</dbReference>
<dbReference type="RefSeq" id="WP_068708818.1">
    <property type="nucleotide sequence ID" value="NZ_LRIE01000076.1"/>
</dbReference>
<evidence type="ECO:0000256" key="1">
    <source>
        <dbReference type="ARBA" id="ARBA00022833"/>
    </source>
</evidence>
<dbReference type="Pfam" id="PF02585">
    <property type="entry name" value="PIG-L"/>
    <property type="match status" value="1"/>
</dbReference>
<dbReference type="PANTHER" id="PTHR12993">
    <property type="entry name" value="N-ACETYLGLUCOSAMINYL-PHOSPHATIDYLINOSITOL DE-N-ACETYLASE-RELATED"/>
    <property type="match status" value="1"/>
</dbReference>
<organism evidence="2 3">
    <name type="scientific">Oerskovia enterophila</name>
    <dbReference type="NCBI Taxonomy" id="43678"/>
    <lineage>
        <taxon>Bacteria</taxon>
        <taxon>Bacillati</taxon>
        <taxon>Actinomycetota</taxon>
        <taxon>Actinomycetes</taxon>
        <taxon>Micrococcales</taxon>
        <taxon>Cellulomonadaceae</taxon>
        <taxon>Oerskovia</taxon>
    </lineage>
</organism>
<dbReference type="PATRIC" id="fig|43678.3.peg.2521"/>
<keyword evidence="1" id="KW-0862">Zinc</keyword>
<dbReference type="InterPro" id="IPR024078">
    <property type="entry name" value="LmbE-like_dom_sf"/>
</dbReference>
<dbReference type="InterPro" id="IPR008715">
    <property type="entry name" value="SAM-MeTfrase_NodS-like"/>
</dbReference>
<protein>
    <submittedName>
        <fullName evidence="2">1D-myo-inositol 2-acetamido-2-deoxy-alpha-D-glucopyranoside deacetylase</fullName>
        <ecNumber evidence="2">3.5.1.103</ecNumber>
    </submittedName>
</protein>
<dbReference type="SUPFAM" id="SSF102588">
    <property type="entry name" value="LmbE-like"/>
    <property type="match status" value="1"/>
</dbReference>
<dbReference type="CDD" id="cd02440">
    <property type="entry name" value="AdoMet_MTases"/>
    <property type="match status" value="1"/>
</dbReference>
<reference evidence="2 3" key="1">
    <citation type="submission" date="2016-01" db="EMBL/GenBank/DDBJ databases">
        <title>Genome sequence of Oerskovia enterophila VJag, an agar and cellulose degrading bacterium.</title>
        <authorList>
            <person name="Poehlein A."/>
            <person name="Jag V."/>
            <person name="Bengelsdorf F."/>
            <person name="Duerre P."/>
            <person name="Daniel R."/>
        </authorList>
    </citation>
    <scope>NUCLEOTIDE SEQUENCE [LARGE SCALE GENOMIC DNA]</scope>
    <source>
        <strain evidence="2 3">VJag</strain>
    </source>
</reference>
<gene>
    <name evidence="2" type="primary">mshB_3</name>
    <name evidence="2" type="ORF">OJAG_24140</name>
</gene>
<dbReference type="Gene3D" id="3.40.50.10320">
    <property type="entry name" value="LmbE-like"/>
    <property type="match status" value="1"/>
</dbReference>
<dbReference type="InterPro" id="IPR003737">
    <property type="entry name" value="GlcNAc_PI_deacetylase-related"/>
</dbReference>
<dbReference type="Gene3D" id="3.40.50.150">
    <property type="entry name" value="Vaccinia Virus protein VP39"/>
    <property type="match status" value="1"/>
</dbReference>
<dbReference type="SUPFAM" id="SSF53335">
    <property type="entry name" value="S-adenosyl-L-methionine-dependent methyltransferases"/>
    <property type="match status" value="1"/>
</dbReference>
<dbReference type="Proteomes" id="UP000076447">
    <property type="component" value="Unassembled WGS sequence"/>
</dbReference>
<name>A0A163R410_9CELL</name>
<dbReference type="STRING" id="43678.OJAG_24140"/>
<dbReference type="GO" id="GO:0035595">
    <property type="term" value="F:N-acetylglucosaminylinositol deacetylase activity"/>
    <property type="evidence" value="ECO:0007669"/>
    <property type="project" value="UniProtKB-EC"/>
</dbReference>
<keyword evidence="2" id="KW-0378">Hydrolase</keyword>
<dbReference type="GO" id="GO:0008757">
    <property type="term" value="F:S-adenosylmethionine-dependent methyltransferase activity"/>
    <property type="evidence" value="ECO:0007669"/>
    <property type="project" value="InterPro"/>
</dbReference>
<dbReference type="InterPro" id="IPR029063">
    <property type="entry name" value="SAM-dependent_MTases_sf"/>
</dbReference>
<evidence type="ECO:0000313" key="2">
    <source>
        <dbReference type="EMBL" id="KZM34834.1"/>
    </source>
</evidence>
<comment type="caution">
    <text evidence="2">The sequence shown here is derived from an EMBL/GenBank/DDBJ whole genome shotgun (WGS) entry which is preliminary data.</text>
</comment>
<dbReference type="GO" id="GO:0016137">
    <property type="term" value="P:glycoside metabolic process"/>
    <property type="evidence" value="ECO:0007669"/>
    <property type="project" value="UniProtKB-ARBA"/>
</dbReference>
<dbReference type="Pfam" id="PF05401">
    <property type="entry name" value="NodS"/>
    <property type="match status" value="1"/>
</dbReference>
<dbReference type="EC" id="3.5.1.103" evidence="2"/>
<dbReference type="AlphaFoldDB" id="A0A163R410"/>
<proteinExistence type="predicted"/>
<sequence>MVRFDHRDAGTSEAAWRASGFLDRLPPLVVSAATPHLVVLAAHPDDEALGAAGLLVRSSRQGTPVTVVVATDGEGSHPGSPTHSPADLAARRRLELVEAVACMAPDADVRFLGLPDGGLREHRAALHQELSKVLVSVGPSDRAPTVAPPGRPLLCAPWRGDGHRDHRIAGEVAAAVAAEQDAQLVEYPIWWWHWASPDDVRDQVTMRRLTLTPDERAAKSRAVSAYRSQVSPLSPDPRDAAVVGPEMLLRAEREVEVFIADEPRGAAPGQAAARTTAETLPVAFFDDFYRGRSDPWGFETRWYERRKRDLTLAALPRPRFRAGVEIGCSTGVLTASLAARCDRMTGVDLAQAPLDAARRRLGQAVELLRLEVPREWPPGRFDLVALSEVGYYFSATDLETVIDRALESMSDDGVLVACHWRHPVAGYPLGGDEVHAALAARPGLARLARHLEQDFVLDVLVRPPAVSVATAEGLA</sequence>
<dbReference type="OrthoDB" id="116799at2"/>
<dbReference type="EMBL" id="LRIE01000076">
    <property type="protein sequence ID" value="KZM34834.1"/>
    <property type="molecule type" value="Genomic_DNA"/>
</dbReference>